<dbReference type="InterPro" id="IPR050693">
    <property type="entry name" value="Hsp70_NEF-Inhibitors"/>
</dbReference>
<evidence type="ECO:0000313" key="1">
    <source>
        <dbReference type="Proteomes" id="UP000694865"/>
    </source>
</evidence>
<accession>A0ABM0MGN8</accession>
<name>A0ABM0MGN8_SACKO</name>
<dbReference type="InterPro" id="IPR016024">
    <property type="entry name" value="ARM-type_fold"/>
</dbReference>
<sequence>MNTTEVTELQKYIHILKDKQGCSDDYDEKMKDYALKNINNLCESPEYAKGIVKSYPAAQDAFLEYDGFSVLMRTLQSEVEKLQIKTARMLNKIILSRKEFQDNLYKLGYVHQLLELLQTTHNASHKHFLVMLNNLVTDHDGCLEICRNPSVALEGTLNLKIDSIEGIPHFSEELKYAKKLLITCFPHRLHDMDKTCT</sequence>
<keyword evidence="1" id="KW-1185">Reference proteome</keyword>
<reference evidence="2" key="1">
    <citation type="submission" date="2025-08" db="UniProtKB">
        <authorList>
            <consortium name="RefSeq"/>
        </authorList>
    </citation>
    <scope>IDENTIFICATION</scope>
    <source>
        <tissue evidence="2">Testes</tissue>
    </source>
</reference>
<protein>
    <submittedName>
        <fullName evidence="2">Hsp70-binding protein 1-like</fullName>
    </submittedName>
</protein>
<dbReference type="SUPFAM" id="SSF48371">
    <property type="entry name" value="ARM repeat"/>
    <property type="match status" value="1"/>
</dbReference>
<dbReference type="GeneID" id="102800886"/>
<dbReference type="Gene3D" id="1.25.10.10">
    <property type="entry name" value="Leucine-rich Repeat Variant"/>
    <property type="match status" value="1"/>
</dbReference>
<organism evidence="1 2">
    <name type="scientific">Saccoglossus kowalevskii</name>
    <name type="common">Acorn worm</name>
    <dbReference type="NCBI Taxonomy" id="10224"/>
    <lineage>
        <taxon>Eukaryota</taxon>
        <taxon>Metazoa</taxon>
        <taxon>Hemichordata</taxon>
        <taxon>Enteropneusta</taxon>
        <taxon>Harrimaniidae</taxon>
        <taxon>Saccoglossus</taxon>
    </lineage>
</organism>
<gene>
    <name evidence="2" type="primary">LOC102800886</name>
</gene>
<dbReference type="InterPro" id="IPR011989">
    <property type="entry name" value="ARM-like"/>
</dbReference>
<evidence type="ECO:0000313" key="2">
    <source>
        <dbReference type="RefSeq" id="XP_006819179.1"/>
    </source>
</evidence>
<dbReference type="PANTHER" id="PTHR19316:SF18">
    <property type="entry name" value="HSP70-BINDING PROTEIN 1"/>
    <property type="match status" value="1"/>
</dbReference>
<dbReference type="Proteomes" id="UP000694865">
    <property type="component" value="Unplaced"/>
</dbReference>
<dbReference type="RefSeq" id="XP_006819179.1">
    <property type="nucleotide sequence ID" value="XM_006819116.1"/>
</dbReference>
<proteinExistence type="predicted"/>
<dbReference type="PANTHER" id="PTHR19316">
    <property type="entry name" value="PROTEIN FOLDING REGULATOR"/>
    <property type="match status" value="1"/>
</dbReference>